<dbReference type="Proteomes" id="UP000005239">
    <property type="component" value="Unassembled WGS sequence"/>
</dbReference>
<dbReference type="Pfam" id="PF01990">
    <property type="entry name" value="ATP-synt_F"/>
    <property type="match status" value="1"/>
</dbReference>
<proteinExistence type="inferred from homology"/>
<keyword evidence="6" id="KW-1185">Reference proteome</keyword>
<dbReference type="PANTHER" id="PTHR13861">
    <property type="entry name" value="VACUOLAR ATP SYNTHASE SUBUNIT F"/>
    <property type="match status" value="1"/>
</dbReference>
<dbReference type="NCBIfam" id="TIGR01101">
    <property type="entry name" value="V_ATP_synt_F"/>
    <property type="match status" value="1"/>
</dbReference>
<name>A0A2A6B7Y7_PRIPA</name>
<dbReference type="InterPro" id="IPR036906">
    <property type="entry name" value="ATPase_V1_fsu_sf"/>
</dbReference>
<dbReference type="SUPFAM" id="SSF159468">
    <property type="entry name" value="AtpF-like"/>
    <property type="match status" value="1"/>
</dbReference>
<protein>
    <submittedName>
        <fullName evidence="5">Vha-9</fullName>
    </submittedName>
</protein>
<keyword evidence="3" id="KW-0375">Hydrogen ion transport</keyword>
<evidence type="ECO:0000256" key="3">
    <source>
        <dbReference type="ARBA" id="ARBA00022781"/>
    </source>
</evidence>
<dbReference type="GO" id="GO:0046961">
    <property type="term" value="F:proton-transporting ATPase activity, rotational mechanism"/>
    <property type="evidence" value="ECO:0007669"/>
    <property type="project" value="InterPro"/>
</dbReference>
<dbReference type="InterPro" id="IPR005772">
    <property type="entry name" value="ATPase_V1-cplx_fsu_euk"/>
</dbReference>
<dbReference type="EnsemblMetazoa" id="PPA35202.1">
    <property type="protein sequence ID" value="PPA35202.1"/>
    <property type="gene ID" value="WBGene00273571"/>
</dbReference>
<organism evidence="5 6">
    <name type="scientific">Pristionchus pacificus</name>
    <name type="common">Parasitic nematode worm</name>
    <dbReference type="NCBI Taxonomy" id="54126"/>
    <lineage>
        <taxon>Eukaryota</taxon>
        <taxon>Metazoa</taxon>
        <taxon>Ecdysozoa</taxon>
        <taxon>Nematoda</taxon>
        <taxon>Chromadorea</taxon>
        <taxon>Rhabditida</taxon>
        <taxon>Rhabditina</taxon>
        <taxon>Diplogasteromorpha</taxon>
        <taxon>Diplogasteroidea</taxon>
        <taxon>Neodiplogasteridae</taxon>
        <taxon>Pristionchus</taxon>
    </lineage>
</organism>
<keyword evidence="2" id="KW-0813">Transport</keyword>
<dbReference type="FunFam" id="3.40.50.10580:FF:000001">
    <property type="entry name" value="V-type proton ATPase subunit F"/>
    <property type="match status" value="1"/>
</dbReference>
<evidence type="ECO:0000313" key="6">
    <source>
        <dbReference type="Proteomes" id="UP000005239"/>
    </source>
</evidence>
<evidence type="ECO:0000313" key="5">
    <source>
        <dbReference type="EnsemblMetazoa" id="PPA35202.1"/>
    </source>
</evidence>
<dbReference type="GO" id="GO:0033180">
    <property type="term" value="C:proton-transporting V-type ATPase, V1 domain"/>
    <property type="evidence" value="ECO:0007669"/>
    <property type="project" value="InterPro"/>
</dbReference>
<evidence type="ECO:0000256" key="1">
    <source>
        <dbReference type="ARBA" id="ARBA00010148"/>
    </source>
</evidence>
<sequence>MRSSDNITLGFGGWNYPYLYRGPSGLPVGFMADNSSGIECDGVLLAIQQGRILTSADGSSLTGFRPRLFHISAPVYYTAFEFFEADRGGEIASADLVFFTVFSIPALCLLLALHFIASFVQFLSGILEAANDNRDVKSSFRNFSFQDFTVTTQISESGTPLYHGFKSLTGVVYVLGITVTVYYHAAGFRGNAIDFRHGGKTSFSDFITGLRSGGRRLITMEENAFDEQELLTLFGSATPTILNEPDQATLLQRLCDEQNLVAMMERNMIKSMSLLERPCQVDNIAVASGTPGLQNVGVQIMQNYLFARNLTSKRMIEDVNQILLRMYSQERIENLWTKRYLTALRNYEDPLEEDLGVDDDYFMPMSLLRLELLFFITIPGWILSALVFVFEVATAKSPVSRVLRVMATHTKGKIMAVIGDEDTVVGFLLGGVGELNKARKPNYLIVDKNTTVTEIEEAFKTFTSREDIAIILINQHIAEQIRFTVDQHTQSIPAVLEIPSKEAPYDPSKDSILNRARGLFNPEDFR</sequence>
<reference evidence="6" key="1">
    <citation type="journal article" date="2008" name="Nat. Genet.">
        <title>The Pristionchus pacificus genome provides a unique perspective on nematode lifestyle and parasitism.</title>
        <authorList>
            <person name="Dieterich C."/>
            <person name="Clifton S.W."/>
            <person name="Schuster L.N."/>
            <person name="Chinwalla A."/>
            <person name="Delehaunty K."/>
            <person name="Dinkelacker I."/>
            <person name="Fulton L."/>
            <person name="Fulton R."/>
            <person name="Godfrey J."/>
            <person name="Minx P."/>
            <person name="Mitreva M."/>
            <person name="Roeseler W."/>
            <person name="Tian H."/>
            <person name="Witte H."/>
            <person name="Yang S.P."/>
            <person name="Wilson R.K."/>
            <person name="Sommer R.J."/>
        </authorList>
    </citation>
    <scope>NUCLEOTIDE SEQUENCE [LARGE SCALE GENOMIC DNA]</scope>
    <source>
        <strain evidence="6">PS312</strain>
    </source>
</reference>
<accession>A0A2A6B7Y7</accession>
<gene>
    <name evidence="5" type="primary">WBGene00273571</name>
</gene>
<dbReference type="GO" id="GO:0016020">
    <property type="term" value="C:membrane"/>
    <property type="evidence" value="ECO:0000318"/>
    <property type="project" value="GO_Central"/>
</dbReference>
<dbReference type="OrthoDB" id="10261947at2759"/>
<comment type="similarity">
    <text evidence="1">Belongs to the V-ATPase F subunit family.</text>
</comment>
<reference evidence="5" key="2">
    <citation type="submission" date="2022-06" db="UniProtKB">
        <authorList>
            <consortium name="EnsemblMetazoa"/>
        </authorList>
    </citation>
    <scope>IDENTIFICATION</scope>
    <source>
        <strain evidence="5">PS312</strain>
    </source>
</reference>
<evidence type="ECO:0000256" key="2">
    <source>
        <dbReference type="ARBA" id="ARBA00022448"/>
    </source>
</evidence>
<dbReference type="Gene3D" id="3.40.50.10580">
    <property type="entry name" value="ATPase, V1 complex, subunit F"/>
    <property type="match status" value="1"/>
</dbReference>
<keyword evidence="4" id="KW-0406">Ion transport</keyword>
<dbReference type="AlphaFoldDB" id="A0A2A6B7Y7"/>
<evidence type="ECO:0000256" key="4">
    <source>
        <dbReference type="ARBA" id="ARBA00023065"/>
    </source>
</evidence>
<dbReference type="PANTHER" id="PTHR13861:SF2">
    <property type="entry name" value="V-TYPE PROTON ATPASE SUBUNIT F"/>
    <property type="match status" value="1"/>
</dbReference>
<accession>A0A8R1YQ73</accession>
<dbReference type="InterPro" id="IPR008218">
    <property type="entry name" value="ATPase_V1-cplx_f_g_su"/>
</dbReference>